<evidence type="ECO:0000313" key="5">
    <source>
        <dbReference type="Proteomes" id="UP000314986"/>
    </source>
</evidence>
<dbReference type="GO" id="GO:0005829">
    <property type="term" value="C:cytosol"/>
    <property type="evidence" value="ECO:0007669"/>
    <property type="project" value="TreeGrafter"/>
</dbReference>
<dbReference type="InterPro" id="IPR028889">
    <property type="entry name" value="USP"/>
</dbReference>
<gene>
    <name evidence="4" type="primary">usp1</name>
</gene>
<accession>A0A4W3I986</accession>
<dbReference type="STRING" id="7868.ENSCMIP00000026674"/>
<dbReference type="PANTHER" id="PTHR24006">
    <property type="entry name" value="UBIQUITIN CARBOXYL-TERMINAL HYDROLASE"/>
    <property type="match status" value="1"/>
</dbReference>
<keyword evidence="1" id="KW-0788">Thiol protease</keyword>
<dbReference type="GO" id="GO:0005634">
    <property type="term" value="C:nucleus"/>
    <property type="evidence" value="ECO:0007669"/>
    <property type="project" value="TreeGrafter"/>
</dbReference>
<comment type="similarity">
    <text evidence="1">Belongs to the peptidase C19 family.</text>
</comment>
<reference evidence="4" key="5">
    <citation type="submission" date="2025-09" db="UniProtKB">
        <authorList>
            <consortium name="Ensembl"/>
        </authorList>
    </citation>
    <scope>IDENTIFICATION</scope>
</reference>
<organism evidence="4 5">
    <name type="scientific">Callorhinchus milii</name>
    <name type="common">Ghost shark</name>
    <dbReference type="NCBI Taxonomy" id="7868"/>
    <lineage>
        <taxon>Eukaryota</taxon>
        <taxon>Metazoa</taxon>
        <taxon>Chordata</taxon>
        <taxon>Craniata</taxon>
        <taxon>Vertebrata</taxon>
        <taxon>Chondrichthyes</taxon>
        <taxon>Holocephali</taxon>
        <taxon>Chimaeriformes</taxon>
        <taxon>Callorhinchidae</taxon>
        <taxon>Callorhinchus</taxon>
    </lineage>
</organism>
<dbReference type="Ensembl" id="ENSCMIT00000027104.1">
    <property type="protein sequence ID" value="ENSCMIP00000026674.1"/>
    <property type="gene ID" value="ENSCMIG00000011661.1"/>
</dbReference>
<dbReference type="SUPFAM" id="SSF54001">
    <property type="entry name" value="Cysteine proteinases"/>
    <property type="match status" value="1"/>
</dbReference>
<dbReference type="Gene3D" id="3.90.70.10">
    <property type="entry name" value="Cysteine proteinases"/>
    <property type="match status" value="2"/>
</dbReference>
<reference evidence="4" key="4">
    <citation type="submission" date="2025-08" db="UniProtKB">
        <authorList>
            <consortium name="Ensembl"/>
        </authorList>
    </citation>
    <scope>IDENTIFICATION</scope>
</reference>
<feature type="region of interest" description="Disordered" evidence="2">
    <location>
        <begin position="34"/>
        <end position="54"/>
    </location>
</feature>
<feature type="region of interest" description="Disordered" evidence="2">
    <location>
        <begin position="230"/>
        <end position="318"/>
    </location>
</feature>
<dbReference type="InterPro" id="IPR018200">
    <property type="entry name" value="USP_CS"/>
</dbReference>
<dbReference type="PANTHER" id="PTHR24006:SF905">
    <property type="entry name" value="UBIQUITIN CARBOXYL-TERMINAL HYDROLASE 1"/>
    <property type="match status" value="1"/>
</dbReference>
<protein>
    <recommendedName>
        <fullName evidence="1">Ubiquitin carboxyl-terminal hydrolase</fullName>
        <ecNumber evidence="1">3.4.19.12</ecNumber>
    </recommendedName>
</protein>
<dbReference type="OrthoDB" id="10062454at2759"/>
<feature type="compositionally biased region" description="Basic and acidic residues" evidence="2">
    <location>
        <begin position="230"/>
        <end position="255"/>
    </location>
</feature>
<sequence length="785" mass="87345">MPGLMQNENSGRASPTKRKRLSLKFFQKKEAKRALDFNDKQESEQSVSEHRGPDKCDQIVSETLLAPAVGYEKREELLPFVGLNNLGNTCYLNSVLQVLYYCPAFRTGIKYLYNIISRKREMLQNEQEPKKEQEESEDQEELPICLELIWNLHSLIVSMEQVQASFLLNPDKYTEGELAAQPKRLMGTLKELNPMYDGYLQHDAQEVLQCILGYILEACQLLQRSIPAGEEKATSDTEDPGEHQHTATTAEHSEEQGADQMPNLEREQEMPARKRRNVKRKGDAQAGNATKKSKVPKDPKRTEEKRPERGKRKPAEDAIEQVAETEAKHVADSIPARSVTQKKTRLGLRWLKPTVNQPSILSKFCSLGKLTASLGAKGHRREEVNGSQVGSRKEEALIEGLAAPDCSPCCMSQNLGKKSGHLCTGEDKSTSETVPTGFDLIEGMFQGQLVLRTRCLECECYSERREDFQDISVPVQENHPNKEEPGSEISPEPKLEVKTLKWAISQFASVERIVGEDKYFCENCHHYTEAERSLLFDKMPEVVTIHLKCFAACSSELEPYGNLSKVNTPLLTPLKLSLAEWSTRESNDCYELFAVVMHNGVSISNGHYTAYVRVSQLGQWEQPTVCNTSKQEPLNQGETKSSLGLPEYDDGEVSFKLKGNVPPTAAAGKTTKKLAESVGLLGGQKCVSSSEPEKPGIGVKDNVRPECVASGDKLAASVKDQACSVNGGKAPESVGSLRGYEGKWMLFDDSEVRLTDEQHFLGSLSPSSSSTSTPYLLFYKRIAAP</sequence>
<dbReference type="OMA" id="MNTTCHG"/>
<proteinExistence type="inferred from homology"/>
<feature type="region of interest" description="Disordered" evidence="2">
    <location>
        <begin position="1"/>
        <end position="20"/>
    </location>
</feature>
<dbReference type="AlphaFoldDB" id="A0A4W3I986"/>
<dbReference type="GeneID" id="103188830"/>
<dbReference type="GO" id="GO:0016579">
    <property type="term" value="P:protein deubiquitination"/>
    <property type="evidence" value="ECO:0007669"/>
    <property type="project" value="InterPro"/>
</dbReference>
<keyword evidence="5" id="KW-1185">Reference proteome</keyword>
<dbReference type="EC" id="3.4.19.12" evidence="1"/>
<evidence type="ECO:0000259" key="3">
    <source>
        <dbReference type="PROSITE" id="PS50235"/>
    </source>
</evidence>
<evidence type="ECO:0000256" key="1">
    <source>
        <dbReference type="RuleBase" id="RU366025"/>
    </source>
</evidence>
<keyword evidence="1" id="KW-0645">Protease</keyword>
<comment type="catalytic activity">
    <reaction evidence="1">
        <text>Thiol-dependent hydrolysis of ester, thioester, amide, peptide and isopeptide bonds formed by the C-terminal Gly of ubiquitin (a 76-residue protein attached to proteins as an intracellular targeting signal).</text>
        <dbReference type="EC" id="3.4.19.12"/>
    </reaction>
</comment>
<reference evidence="5" key="1">
    <citation type="journal article" date="2006" name="Science">
        <title>Ancient noncoding elements conserved in the human genome.</title>
        <authorList>
            <person name="Venkatesh B."/>
            <person name="Kirkness E.F."/>
            <person name="Loh Y.H."/>
            <person name="Halpern A.L."/>
            <person name="Lee A.P."/>
            <person name="Johnson J."/>
            <person name="Dandona N."/>
            <person name="Viswanathan L.D."/>
            <person name="Tay A."/>
            <person name="Venter J.C."/>
            <person name="Strausberg R.L."/>
            <person name="Brenner S."/>
        </authorList>
    </citation>
    <scope>NUCLEOTIDE SEQUENCE [LARGE SCALE GENOMIC DNA]</scope>
</reference>
<reference evidence="5" key="3">
    <citation type="journal article" date="2014" name="Nature">
        <title>Elephant shark genome provides unique insights into gnathostome evolution.</title>
        <authorList>
            <consortium name="International Elephant Shark Genome Sequencing Consortium"/>
            <person name="Venkatesh B."/>
            <person name="Lee A.P."/>
            <person name="Ravi V."/>
            <person name="Maurya A.K."/>
            <person name="Lian M.M."/>
            <person name="Swann J.B."/>
            <person name="Ohta Y."/>
            <person name="Flajnik M.F."/>
            <person name="Sutoh Y."/>
            <person name="Kasahara M."/>
            <person name="Hoon S."/>
            <person name="Gangu V."/>
            <person name="Roy S.W."/>
            <person name="Irimia M."/>
            <person name="Korzh V."/>
            <person name="Kondrychyn I."/>
            <person name="Lim Z.W."/>
            <person name="Tay B.H."/>
            <person name="Tohari S."/>
            <person name="Kong K.W."/>
            <person name="Ho S."/>
            <person name="Lorente-Galdos B."/>
            <person name="Quilez J."/>
            <person name="Marques-Bonet T."/>
            <person name="Raney B.J."/>
            <person name="Ingham P.W."/>
            <person name="Tay A."/>
            <person name="Hillier L.W."/>
            <person name="Minx P."/>
            <person name="Boehm T."/>
            <person name="Wilson R.K."/>
            <person name="Brenner S."/>
            <person name="Warren W.C."/>
        </authorList>
    </citation>
    <scope>NUCLEOTIDE SEQUENCE [LARGE SCALE GENOMIC DNA]</scope>
</reference>
<dbReference type="PROSITE" id="PS00972">
    <property type="entry name" value="USP_1"/>
    <property type="match status" value="1"/>
</dbReference>
<dbReference type="CTD" id="7398"/>
<dbReference type="FunCoup" id="A0A4W3I986">
    <property type="interactions" value="755"/>
</dbReference>
<feature type="compositionally biased region" description="Basic and acidic residues" evidence="2">
    <location>
        <begin position="295"/>
        <end position="307"/>
    </location>
</feature>
<dbReference type="InterPro" id="IPR050164">
    <property type="entry name" value="Peptidase_C19"/>
</dbReference>
<dbReference type="GO" id="GO:0004843">
    <property type="term" value="F:cysteine-type deubiquitinase activity"/>
    <property type="evidence" value="ECO:0007669"/>
    <property type="project" value="UniProtKB-UniRule"/>
</dbReference>
<keyword evidence="1" id="KW-0378">Hydrolase</keyword>
<evidence type="ECO:0000313" key="4">
    <source>
        <dbReference type="Ensembl" id="ENSCMIP00000026674.1"/>
    </source>
</evidence>
<dbReference type="GeneTree" id="ENSGT00910000144243"/>
<dbReference type="InParanoid" id="A0A4W3I986"/>
<dbReference type="KEGG" id="cmk:103188830"/>
<dbReference type="InterPro" id="IPR038765">
    <property type="entry name" value="Papain-like_cys_pep_sf"/>
</dbReference>
<feature type="domain" description="USP" evidence="3">
    <location>
        <begin position="81"/>
        <end position="782"/>
    </location>
</feature>
<dbReference type="PROSITE" id="PS00973">
    <property type="entry name" value="USP_2"/>
    <property type="match status" value="1"/>
</dbReference>
<evidence type="ECO:0000256" key="2">
    <source>
        <dbReference type="SAM" id="MobiDB-lite"/>
    </source>
</evidence>
<dbReference type="Proteomes" id="UP000314986">
    <property type="component" value="Unassembled WGS sequence"/>
</dbReference>
<dbReference type="Pfam" id="PF00443">
    <property type="entry name" value="UCH"/>
    <property type="match status" value="2"/>
</dbReference>
<dbReference type="GO" id="GO:0006508">
    <property type="term" value="P:proteolysis"/>
    <property type="evidence" value="ECO:0007669"/>
    <property type="project" value="UniProtKB-KW"/>
</dbReference>
<name>A0A4W3I986_CALMI</name>
<reference evidence="5" key="2">
    <citation type="journal article" date="2007" name="PLoS Biol.">
        <title>Survey sequencing and comparative analysis of the elephant shark (Callorhinchus milii) genome.</title>
        <authorList>
            <person name="Venkatesh B."/>
            <person name="Kirkness E.F."/>
            <person name="Loh Y.H."/>
            <person name="Halpern A.L."/>
            <person name="Lee A.P."/>
            <person name="Johnson J."/>
            <person name="Dandona N."/>
            <person name="Viswanathan L.D."/>
            <person name="Tay A."/>
            <person name="Venter J.C."/>
            <person name="Strausberg R.L."/>
            <person name="Brenner S."/>
        </authorList>
    </citation>
    <scope>NUCLEOTIDE SEQUENCE [LARGE SCALE GENOMIC DNA]</scope>
</reference>
<feature type="compositionally biased region" description="Polar residues" evidence="2">
    <location>
        <begin position="1"/>
        <end position="13"/>
    </location>
</feature>
<keyword evidence="1" id="KW-0833">Ubl conjugation pathway</keyword>
<dbReference type="InterPro" id="IPR001394">
    <property type="entry name" value="Peptidase_C19_UCH"/>
</dbReference>
<dbReference type="PROSITE" id="PS50235">
    <property type="entry name" value="USP_3"/>
    <property type="match status" value="1"/>
</dbReference>